<evidence type="ECO:0000313" key="6">
    <source>
        <dbReference type="Proteomes" id="UP001269819"/>
    </source>
</evidence>
<reference evidence="5 6" key="1">
    <citation type="submission" date="2023-10" db="EMBL/GenBank/DDBJ databases">
        <title>Characteristics and mechanism of a salt-tolerant marine origin heterotrophic nitrifying- aerobic denitrifying bacteria Marinobacter xestospongiae HN1.</title>
        <authorList>
            <person name="Qi R."/>
        </authorList>
    </citation>
    <scope>NUCLEOTIDE SEQUENCE [LARGE SCALE GENOMIC DNA]</scope>
    <source>
        <strain evidence="5 6">HN1</strain>
    </source>
</reference>
<dbReference type="GO" id="GO:0052621">
    <property type="term" value="F:diguanylate cyclase activity"/>
    <property type="evidence" value="ECO:0007669"/>
    <property type="project" value="UniProtKB-EC"/>
</dbReference>
<feature type="transmembrane region" description="Helical" evidence="2">
    <location>
        <begin position="236"/>
        <end position="252"/>
    </location>
</feature>
<evidence type="ECO:0000259" key="4">
    <source>
        <dbReference type="PROSITE" id="PS50887"/>
    </source>
</evidence>
<keyword evidence="3" id="KW-0732">Signal</keyword>
<feature type="transmembrane region" description="Helical" evidence="2">
    <location>
        <begin position="357"/>
        <end position="375"/>
    </location>
</feature>
<protein>
    <recommendedName>
        <fullName evidence="1">diguanylate cyclase</fullName>
        <ecNumber evidence="1">2.7.7.65</ecNumber>
    </recommendedName>
</protein>
<dbReference type="InterPro" id="IPR011622">
    <property type="entry name" value="7TMR_DISM_rcpt_extracell_dom2"/>
</dbReference>
<feature type="transmembrane region" description="Helical" evidence="2">
    <location>
        <begin position="304"/>
        <end position="322"/>
    </location>
</feature>
<sequence>MDADQRHHNRSDRQWSLSAALTVLLMMLASMVVADDVATGPHTPGAPVVIEDQQRVDLASALSLLEDPERRYTFEQVRLGRTADSFSPLGERSANFGFTEAAWWVRFTLANPSDQPKRLFIRQDYPLIDHLDFWAPASDQHWQLVSTGDMRPFHLRPVEHRLFLFPVTLPPQSESTYYLRFESQGSMNIGLFAHSQVDLMNLVTKEYLALGVYYGGFIVLLFYNLFMFLTVRERAFAYYLVYLTSYGLYMSLHNGLSFQLLLPDLPLVANKSLLVLLSISLFGGVLFTRTILNTRAQSIRADQFAVVLQWASALMMLISLLLSYRWVIVPLAVLTVIACVHLFVLGLMALARGTGTARYYMIAFSALLIGVYIYMAKTFGLLPHNAFTQNAFQIGSLLEMVLLSLAVASRLNELKTESFTDALTQLKNRRFFNEQIAQEYARAGQTDAPLTLAVIDIDHFKAFNDSRGHSRGDAALKMVASLLKDRVRKPNTVCRYGGEEFVLILPDTSDQEAAVLTERVRATIEKETAFGFSLTVSIGFATMHPGEFEDTDCLFVAADYALYTAKASGRNRVVNYRECDLKRALDNAHRLTGNLMAQPSD</sequence>
<keyword evidence="5" id="KW-0548">Nucleotidyltransferase</keyword>
<organism evidence="5 6">
    <name type="scientific">Marinobacter xestospongiae</name>
    <dbReference type="NCBI Taxonomy" id="994319"/>
    <lineage>
        <taxon>Bacteria</taxon>
        <taxon>Pseudomonadati</taxon>
        <taxon>Pseudomonadota</taxon>
        <taxon>Gammaproteobacteria</taxon>
        <taxon>Pseudomonadales</taxon>
        <taxon>Marinobacteraceae</taxon>
        <taxon>Marinobacter</taxon>
    </lineage>
</organism>
<dbReference type="RefSeq" id="WP_316975050.1">
    <property type="nucleotide sequence ID" value="NZ_JAWIIJ010000017.1"/>
</dbReference>
<dbReference type="InterPro" id="IPR000160">
    <property type="entry name" value="GGDEF_dom"/>
</dbReference>
<dbReference type="Pfam" id="PF07696">
    <property type="entry name" value="7TMR-DISMED2"/>
    <property type="match status" value="1"/>
</dbReference>
<evidence type="ECO:0000256" key="2">
    <source>
        <dbReference type="SAM" id="Phobius"/>
    </source>
</evidence>
<keyword evidence="6" id="KW-1185">Reference proteome</keyword>
<dbReference type="InterPro" id="IPR029787">
    <property type="entry name" value="Nucleotide_cyclase"/>
</dbReference>
<dbReference type="SUPFAM" id="SSF55073">
    <property type="entry name" value="Nucleotide cyclase"/>
    <property type="match status" value="1"/>
</dbReference>
<accession>A0ABU3W2B0</accession>
<dbReference type="PANTHER" id="PTHR45138">
    <property type="entry name" value="REGULATORY COMPONENTS OF SENSORY TRANSDUCTION SYSTEM"/>
    <property type="match status" value="1"/>
</dbReference>
<proteinExistence type="predicted"/>
<comment type="caution">
    <text evidence="5">The sequence shown here is derived from an EMBL/GenBank/DDBJ whole genome shotgun (WGS) entry which is preliminary data.</text>
</comment>
<feature type="transmembrane region" description="Helical" evidence="2">
    <location>
        <begin position="207"/>
        <end position="229"/>
    </location>
</feature>
<feature type="chain" id="PRO_5046668108" description="diguanylate cyclase" evidence="3">
    <location>
        <begin position="35"/>
        <end position="601"/>
    </location>
</feature>
<evidence type="ECO:0000256" key="1">
    <source>
        <dbReference type="ARBA" id="ARBA00012528"/>
    </source>
</evidence>
<gene>
    <name evidence="5" type="ORF">RYS15_18445</name>
</gene>
<dbReference type="CDD" id="cd01949">
    <property type="entry name" value="GGDEF"/>
    <property type="match status" value="1"/>
</dbReference>
<dbReference type="InterPro" id="IPR050469">
    <property type="entry name" value="Diguanylate_Cyclase"/>
</dbReference>
<feature type="transmembrane region" description="Helical" evidence="2">
    <location>
        <begin position="272"/>
        <end position="292"/>
    </location>
</feature>
<dbReference type="PANTHER" id="PTHR45138:SF24">
    <property type="entry name" value="DIGUANYLATE CYCLASE DGCC-RELATED"/>
    <property type="match status" value="1"/>
</dbReference>
<feature type="transmembrane region" description="Helical" evidence="2">
    <location>
        <begin position="328"/>
        <end position="350"/>
    </location>
</feature>
<dbReference type="Pfam" id="PF07695">
    <property type="entry name" value="7TMR-DISM_7TM"/>
    <property type="match status" value="1"/>
</dbReference>
<dbReference type="PROSITE" id="PS50887">
    <property type="entry name" value="GGDEF"/>
    <property type="match status" value="1"/>
</dbReference>
<keyword evidence="5" id="KW-0808">Transferase</keyword>
<evidence type="ECO:0000256" key="3">
    <source>
        <dbReference type="SAM" id="SignalP"/>
    </source>
</evidence>
<dbReference type="NCBIfam" id="TIGR00254">
    <property type="entry name" value="GGDEF"/>
    <property type="match status" value="1"/>
</dbReference>
<dbReference type="Gene3D" id="2.60.40.2380">
    <property type="match status" value="1"/>
</dbReference>
<feature type="signal peptide" evidence="3">
    <location>
        <begin position="1"/>
        <end position="34"/>
    </location>
</feature>
<feature type="domain" description="GGDEF" evidence="4">
    <location>
        <begin position="448"/>
        <end position="578"/>
    </location>
</feature>
<dbReference type="Pfam" id="PF00990">
    <property type="entry name" value="GGDEF"/>
    <property type="match status" value="1"/>
</dbReference>
<name>A0ABU3W2B0_9GAMM</name>
<dbReference type="InterPro" id="IPR043128">
    <property type="entry name" value="Rev_trsase/Diguanyl_cyclase"/>
</dbReference>
<keyword evidence="2" id="KW-1133">Transmembrane helix</keyword>
<evidence type="ECO:0000313" key="5">
    <source>
        <dbReference type="EMBL" id="MDV2080670.1"/>
    </source>
</evidence>
<dbReference type="Proteomes" id="UP001269819">
    <property type="component" value="Unassembled WGS sequence"/>
</dbReference>
<dbReference type="Gene3D" id="3.30.70.270">
    <property type="match status" value="1"/>
</dbReference>
<keyword evidence="2" id="KW-0472">Membrane</keyword>
<dbReference type="InterPro" id="IPR011623">
    <property type="entry name" value="7TMR_DISM_rcpt_extracell_dom1"/>
</dbReference>
<dbReference type="EMBL" id="JAWIIJ010000017">
    <property type="protein sequence ID" value="MDV2080670.1"/>
    <property type="molecule type" value="Genomic_DNA"/>
</dbReference>
<keyword evidence="2" id="KW-0812">Transmembrane</keyword>
<dbReference type="SMART" id="SM00267">
    <property type="entry name" value="GGDEF"/>
    <property type="match status" value="1"/>
</dbReference>
<dbReference type="EC" id="2.7.7.65" evidence="1"/>